<name>A0A1F7GBC2_9BACT</name>
<dbReference type="Proteomes" id="UP000178372">
    <property type="component" value="Unassembled WGS sequence"/>
</dbReference>
<accession>A0A1F7GBC2</accession>
<evidence type="ECO:0008006" key="3">
    <source>
        <dbReference type="Google" id="ProtNLM"/>
    </source>
</evidence>
<reference evidence="1 2" key="1">
    <citation type="journal article" date="2016" name="Nat. Commun.">
        <title>Thousands of microbial genomes shed light on interconnected biogeochemical processes in an aquifer system.</title>
        <authorList>
            <person name="Anantharaman K."/>
            <person name="Brown C.T."/>
            <person name="Hug L.A."/>
            <person name="Sharon I."/>
            <person name="Castelle C.J."/>
            <person name="Probst A.J."/>
            <person name="Thomas B.C."/>
            <person name="Singh A."/>
            <person name="Wilkins M.J."/>
            <person name="Karaoz U."/>
            <person name="Brodie E.L."/>
            <person name="Williams K.H."/>
            <person name="Hubbard S.S."/>
            <person name="Banfield J.F."/>
        </authorList>
    </citation>
    <scope>NUCLEOTIDE SEQUENCE [LARGE SCALE GENOMIC DNA]</scope>
</reference>
<protein>
    <recommendedName>
        <fullName evidence="3">SpoVT-AbrB domain-containing protein</fullName>
    </recommendedName>
</protein>
<dbReference type="Gene3D" id="2.10.260.10">
    <property type="match status" value="1"/>
</dbReference>
<organism evidence="1 2">
    <name type="scientific">Candidatus Roizmanbacteria bacterium RIFCSPHIGHO2_01_FULL_39_12b</name>
    <dbReference type="NCBI Taxonomy" id="1802030"/>
    <lineage>
        <taxon>Bacteria</taxon>
        <taxon>Candidatus Roizmaniibacteriota</taxon>
    </lineage>
</organism>
<dbReference type="SUPFAM" id="SSF89447">
    <property type="entry name" value="AbrB/MazE/MraZ-like"/>
    <property type="match status" value="1"/>
</dbReference>
<evidence type="ECO:0000313" key="1">
    <source>
        <dbReference type="EMBL" id="OGK16223.1"/>
    </source>
</evidence>
<dbReference type="EMBL" id="MFZF01000019">
    <property type="protein sequence ID" value="OGK16223.1"/>
    <property type="molecule type" value="Genomic_DNA"/>
</dbReference>
<proteinExistence type="predicted"/>
<comment type="caution">
    <text evidence="1">The sequence shown here is derived from an EMBL/GenBank/DDBJ whole genome shotgun (WGS) entry which is preliminary data.</text>
</comment>
<dbReference type="InterPro" id="IPR037914">
    <property type="entry name" value="SpoVT-AbrB_sf"/>
</dbReference>
<evidence type="ECO:0000313" key="2">
    <source>
        <dbReference type="Proteomes" id="UP000178372"/>
    </source>
</evidence>
<gene>
    <name evidence="1" type="ORF">A2690_03220</name>
</gene>
<sequence length="101" mass="11738">MKIGIITSPNEKGQIVIPKAYRDKLSITSEIKLNILLEDNFLSIYPIYTIASKPTIYENDAFLAVLKKTQGAWRKSNKTDKAEIKRNTYEFKETQKNKKLW</sequence>
<dbReference type="AlphaFoldDB" id="A0A1F7GBC2"/>